<protein>
    <recommendedName>
        <fullName evidence="3">histidine kinase</fullName>
        <ecNumber evidence="3">2.7.13.3</ecNumber>
    </recommendedName>
</protein>
<comment type="subcellular location">
    <subcellularLocation>
        <location evidence="2">Membrane</location>
    </subcellularLocation>
</comment>
<feature type="domain" description="Histidine kinase" evidence="11">
    <location>
        <begin position="246"/>
        <end position="461"/>
    </location>
</feature>
<dbReference type="PANTHER" id="PTHR45436:SF1">
    <property type="entry name" value="SENSOR PROTEIN QSEC"/>
    <property type="match status" value="1"/>
</dbReference>
<dbReference type="CDD" id="cd00082">
    <property type="entry name" value="HisKA"/>
    <property type="match status" value="1"/>
</dbReference>
<comment type="caution">
    <text evidence="12">The sequence shown here is derived from an EMBL/GenBank/DDBJ whole genome shotgun (WGS) entry which is preliminary data.</text>
</comment>
<dbReference type="InterPro" id="IPR013727">
    <property type="entry name" value="2CSK_N"/>
</dbReference>
<evidence type="ECO:0000256" key="10">
    <source>
        <dbReference type="SAM" id="Phobius"/>
    </source>
</evidence>
<dbReference type="SMART" id="SM00388">
    <property type="entry name" value="HisKA"/>
    <property type="match status" value="1"/>
</dbReference>
<dbReference type="Gene3D" id="1.10.287.130">
    <property type="match status" value="1"/>
</dbReference>
<sequence>MTGILPNSLSQRQLVIMVSALIGIAGILAAGGTLLAASFAQRASDRVLRSAVTAISDTLTVEGDSVQGRVPVGAFSFLEDTGQDSVFYNISQGGRIITGYDELAVAPPDEGEDFGFRDDEVFGQEVRVAVQQVELPRQDQPVIIQVAETLNQRESQTIEMLLAVLVLELVLVLAAAAMIKPAVRWGLRPVARLQAQLSGEKFNALAQSKLETRDVPRELQGLVEAYNHLIAQLGDALAAHRRFTGDASHQLRTPLTILKSHIAVLEHSEPASEEFDQSVRDIAEASARLERLLSQLLKLARAEGGGASDSAVVETDLADLIADLCRRLAPEALGRGMDMEFHADGPVIVRSHPIVVEEIVSNLIENAIRYGRMGGLIEVSVHRQGEGPVIEVRDNGPGIAMGDRERIFRRFSRLARDSGRPGSGLGLAISRTLAEAVGASVELVWSEVGKGSLFRVSFMKG</sequence>
<dbReference type="SMART" id="SM00387">
    <property type="entry name" value="HATPase_c"/>
    <property type="match status" value="1"/>
</dbReference>
<keyword evidence="5" id="KW-0808">Transferase</keyword>
<dbReference type="Proteomes" id="UP000466966">
    <property type="component" value="Unassembled WGS sequence"/>
</dbReference>
<comment type="catalytic activity">
    <reaction evidence="1">
        <text>ATP + protein L-histidine = ADP + protein N-phospho-L-histidine.</text>
        <dbReference type="EC" id="2.7.13.3"/>
    </reaction>
</comment>
<dbReference type="InterPro" id="IPR004358">
    <property type="entry name" value="Sig_transdc_His_kin-like_C"/>
</dbReference>
<evidence type="ECO:0000313" key="12">
    <source>
        <dbReference type="EMBL" id="MXO71056.1"/>
    </source>
</evidence>
<keyword evidence="8 10" id="KW-1133">Transmembrane helix</keyword>
<dbReference type="Pfam" id="PF00512">
    <property type="entry name" value="HisKA"/>
    <property type="match status" value="1"/>
</dbReference>
<dbReference type="RefSeq" id="WP_160771010.1">
    <property type="nucleotide sequence ID" value="NZ_WTYV01000002.1"/>
</dbReference>
<dbReference type="GO" id="GO:0000155">
    <property type="term" value="F:phosphorelay sensor kinase activity"/>
    <property type="evidence" value="ECO:0007669"/>
    <property type="project" value="InterPro"/>
</dbReference>
<keyword evidence="7" id="KW-0418">Kinase</keyword>
<evidence type="ECO:0000256" key="8">
    <source>
        <dbReference type="ARBA" id="ARBA00022989"/>
    </source>
</evidence>
<dbReference type="InterPro" id="IPR003594">
    <property type="entry name" value="HATPase_dom"/>
</dbReference>
<dbReference type="EMBL" id="WTYV01000002">
    <property type="protein sequence ID" value="MXO71056.1"/>
    <property type="molecule type" value="Genomic_DNA"/>
</dbReference>
<dbReference type="Pfam" id="PF02518">
    <property type="entry name" value="HATPase_c"/>
    <property type="match status" value="1"/>
</dbReference>
<dbReference type="InterPro" id="IPR050428">
    <property type="entry name" value="TCS_sensor_his_kinase"/>
</dbReference>
<dbReference type="EC" id="2.7.13.3" evidence="3"/>
<accession>A0A844YVH9</accession>
<dbReference type="Gene3D" id="3.30.565.10">
    <property type="entry name" value="Histidine kinase-like ATPase, C-terminal domain"/>
    <property type="match status" value="1"/>
</dbReference>
<dbReference type="InterPro" id="IPR036097">
    <property type="entry name" value="HisK_dim/P_sf"/>
</dbReference>
<evidence type="ECO:0000256" key="3">
    <source>
        <dbReference type="ARBA" id="ARBA00012438"/>
    </source>
</evidence>
<keyword evidence="13" id="KW-1185">Reference proteome</keyword>
<evidence type="ECO:0000256" key="6">
    <source>
        <dbReference type="ARBA" id="ARBA00022692"/>
    </source>
</evidence>
<evidence type="ECO:0000256" key="5">
    <source>
        <dbReference type="ARBA" id="ARBA00022679"/>
    </source>
</evidence>
<dbReference type="Pfam" id="PF08521">
    <property type="entry name" value="2CSK_N"/>
    <property type="match status" value="1"/>
</dbReference>
<dbReference type="GO" id="GO:0005886">
    <property type="term" value="C:plasma membrane"/>
    <property type="evidence" value="ECO:0007669"/>
    <property type="project" value="TreeGrafter"/>
</dbReference>
<dbReference type="OrthoDB" id="9809567at2"/>
<evidence type="ECO:0000256" key="1">
    <source>
        <dbReference type="ARBA" id="ARBA00000085"/>
    </source>
</evidence>
<dbReference type="SUPFAM" id="SSF55874">
    <property type="entry name" value="ATPase domain of HSP90 chaperone/DNA topoisomerase II/histidine kinase"/>
    <property type="match status" value="1"/>
</dbReference>
<dbReference type="InterPro" id="IPR036890">
    <property type="entry name" value="HATPase_C_sf"/>
</dbReference>
<keyword evidence="9 10" id="KW-0472">Membrane</keyword>
<evidence type="ECO:0000313" key="13">
    <source>
        <dbReference type="Proteomes" id="UP000466966"/>
    </source>
</evidence>
<dbReference type="PROSITE" id="PS50109">
    <property type="entry name" value="HIS_KIN"/>
    <property type="match status" value="1"/>
</dbReference>
<dbReference type="AlphaFoldDB" id="A0A844YVH9"/>
<evidence type="ECO:0000256" key="4">
    <source>
        <dbReference type="ARBA" id="ARBA00022553"/>
    </source>
</evidence>
<gene>
    <name evidence="12" type="ORF">GRI99_05310</name>
</gene>
<dbReference type="SUPFAM" id="SSF47384">
    <property type="entry name" value="Homodimeric domain of signal transducing histidine kinase"/>
    <property type="match status" value="1"/>
</dbReference>
<evidence type="ECO:0000259" key="11">
    <source>
        <dbReference type="PROSITE" id="PS50109"/>
    </source>
</evidence>
<dbReference type="PANTHER" id="PTHR45436">
    <property type="entry name" value="SENSOR HISTIDINE KINASE YKOH"/>
    <property type="match status" value="1"/>
</dbReference>
<feature type="transmembrane region" description="Helical" evidence="10">
    <location>
        <begin position="160"/>
        <end position="179"/>
    </location>
</feature>
<proteinExistence type="predicted"/>
<name>A0A844YVH9_9SPHN</name>
<evidence type="ECO:0000256" key="2">
    <source>
        <dbReference type="ARBA" id="ARBA00004370"/>
    </source>
</evidence>
<dbReference type="PRINTS" id="PR00344">
    <property type="entry name" value="BCTRLSENSOR"/>
</dbReference>
<feature type="transmembrane region" description="Helical" evidence="10">
    <location>
        <begin position="14"/>
        <end position="40"/>
    </location>
</feature>
<organism evidence="12 13">
    <name type="scientific">Alteraurantiacibacter buctensis</name>
    <dbReference type="NCBI Taxonomy" id="1503981"/>
    <lineage>
        <taxon>Bacteria</taxon>
        <taxon>Pseudomonadati</taxon>
        <taxon>Pseudomonadota</taxon>
        <taxon>Alphaproteobacteria</taxon>
        <taxon>Sphingomonadales</taxon>
        <taxon>Erythrobacteraceae</taxon>
        <taxon>Alteraurantiacibacter</taxon>
    </lineage>
</organism>
<reference evidence="12 13" key="1">
    <citation type="submission" date="2019-12" db="EMBL/GenBank/DDBJ databases">
        <title>Genomic-based taxomic classification of the family Erythrobacteraceae.</title>
        <authorList>
            <person name="Xu L."/>
        </authorList>
    </citation>
    <scope>NUCLEOTIDE SEQUENCE [LARGE SCALE GENOMIC DNA]</scope>
    <source>
        <strain evidence="12 13">M0322</strain>
    </source>
</reference>
<dbReference type="CDD" id="cd00075">
    <property type="entry name" value="HATPase"/>
    <property type="match status" value="1"/>
</dbReference>
<evidence type="ECO:0000256" key="7">
    <source>
        <dbReference type="ARBA" id="ARBA00022777"/>
    </source>
</evidence>
<keyword evidence="4" id="KW-0597">Phosphoprotein</keyword>
<keyword evidence="6 10" id="KW-0812">Transmembrane</keyword>
<evidence type="ECO:0000256" key="9">
    <source>
        <dbReference type="ARBA" id="ARBA00023136"/>
    </source>
</evidence>
<dbReference type="InterPro" id="IPR005467">
    <property type="entry name" value="His_kinase_dom"/>
</dbReference>
<dbReference type="InterPro" id="IPR003661">
    <property type="entry name" value="HisK_dim/P_dom"/>
</dbReference>